<dbReference type="RefSeq" id="WP_146536655.1">
    <property type="nucleotide sequence ID" value="NZ_SJPX01000005.1"/>
</dbReference>
<keyword evidence="1" id="KW-0677">Repeat</keyword>
<dbReference type="PROSITE" id="PS50005">
    <property type="entry name" value="TPR"/>
    <property type="match status" value="3"/>
</dbReference>
<comment type="caution">
    <text evidence="5">The sequence shown here is derived from an EMBL/GenBank/DDBJ whole genome shotgun (WGS) entry which is preliminary data.</text>
</comment>
<keyword evidence="4" id="KW-0812">Transmembrane</keyword>
<keyword evidence="6" id="KW-1185">Reference proteome</keyword>
<keyword evidence="5" id="KW-0449">Lipoprotein</keyword>
<feature type="repeat" description="TPR" evidence="3">
    <location>
        <begin position="172"/>
        <end position="205"/>
    </location>
</feature>
<dbReference type="GO" id="GO:0035269">
    <property type="term" value="P:protein O-linked glycosylation via mannose"/>
    <property type="evidence" value="ECO:0007669"/>
    <property type="project" value="TreeGrafter"/>
</dbReference>
<feature type="transmembrane region" description="Helical" evidence="4">
    <location>
        <begin position="336"/>
        <end position="358"/>
    </location>
</feature>
<dbReference type="PANTHER" id="PTHR44227">
    <property type="match status" value="1"/>
</dbReference>
<keyword evidence="4" id="KW-1133">Transmembrane helix</keyword>
<dbReference type="InterPro" id="IPR019734">
    <property type="entry name" value="TPR_rpt"/>
</dbReference>
<dbReference type="GO" id="GO:0030968">
    <property type="term" value="P:endoplasmic reticulum unfolded protein response"/>
    <property type="evidence" value="ECO:0007669"/>
    <property type="project" value="TreeGrafter"/>
</dbReference>
<protein>
    <submittedName>
        <fullName evidence="5">Lipoprotein NlpI</fullName>
    </submittedName>
</protein>
<name>A0A5C6EH01_9BACT</name>
<dbReference type="Gene3D" id="1.25.40.10">
    <property type="entry name" value="Tetratricopeptide repeat domain"/>
    <property type="match status" value="1"/>
</dbReference>
<evidence type="ECO:0000256" key="1">
    <source>
        <dbReference type="ARBA" id="ARBA00022737"/>
    </source>
</evidence>
<dbReference type="Pfam" id="PF07719">
    <property type="entry name" value="TPR_2"/>
    <property type="match status" value="1"/>
</dbReference>
<dbReference type="InterPro" id="IPR011990">
    <property type="entry name" value="TPR-like_helical_dom_sf"/>
</dbReference>
<feature type="transmembrane region" description="Helical" evidence="4">
    <location>
        <begin position="365"/>
        <end position="383"/>
    </location>
</feature>
<dbReference type="SMART" id="SM00028">
    <property type="entry name" value="TPR"/>
    <property type="match status" value="5"/>
</dbReference>
<dbReference type="SUPFAM" id="SSF48452">
    <property type="entry name" value="TPR-like"/>
    <property type="match status" value="1"/>
</dbReference>
<proteinExistence type="predicted"/>
<dbReference type="EMBL" id="SJPX01000005">
    <property type="protein sequence ID" value="TWU48272.1"/>
    <property type="molecule type" value="Genomic_DNA"/>
</dbReference>
<dbReference type="OrthoDB" id="267088at2"/>
<evidence type="ECO:0000256" key="2">
    <source>
        <dbReference type="ARBA" id="ARBA00022803"/>
    </source>
</evidence>
<feature type="repeat" description="TPR" evidence="3">
    <location>
        <begin position="70"/>
        <end position="103"/>
    </location>
</feature>
<evidence type="ECO:0000256" key="4">
    <source>
        <dbReference type="SAM" id="Phobius"/>
    </source>
</evidence>
<evidence type="ECO:0000313" key="6">
    <source>
        <dbReference type="Proteomes" id="UP000317977"/>
    </source>
</evidence>
<feature type="transmembrane region" description="Helical" evidence="4">
    <location>
        <begin position="268"/>
        <end position="290"/>
    </location>
</feature>
<reference evidence="5 6" key="1">
    <citation type="submission" date="2019-02" db="EMBL/GenBank/DDBJ databases">
        <title>Deep-cultivation of Planctomycetes and their phenomic and genomic characterization uncovers novel biology.</title>
        <authorList>
            <person name="Wiegand S."/>
            <person name="Jogler M."/>
            <person name="Boedeker C."/>
            <person name="Pinto D."/>
            <person name="Vollmers J."/>
            <person name="Rivas-Marin E."/>
            <person name="Kohn T."/>
            <person name="Peeters S.H."/>
            <person name="Heuer A."/>
            <person name="Rast P."/>
            <person name="Oberbeckmann S."/>
            <person name="Bunk B."/>
            <person name="Jeske O."/>
            <person name="Meyerdierks A."/>
            <person name="Storesund J.E."/>
            <person name="Kallscheuer N."/>
            <person name="Luecker S."/>
            <person name="Lage O.M."/>
            <person name="Pohl T."/>
            <person name="Merkel B.J."/>
            <person name="Hornburger P."/>
            <person name="Mueller R.-W."/>
            <person name="Bruemmer F."/>
            <person name="Labrenz M."/>
            <person name="Spormann A.M."/>
            <person name="Op Den Camp H."/>
            <person name="Overmann J."/>
            <person name="Amann R."/>
            <person name="Jetten M.S.M."/>
            <person name="Mascher T."/>
            <person name="Medema M.H."/>
            <person name="Devos D.P."/>
            <person name="Kaster A.-K."/>
            <person name="Ovreas L."/>
            <person name="Rohde M."/>
            <person name="Galperin M.Y."/>
            <person name="Jogler C."/>
        </authorList>
    </citation>
    <scope>NUCLEOTIDE SEQUENCE [LARGE SCALE GENOMIC DNA]</scope>
    <source>
        <strain evidence="5 6">Poly59</strain>
    </source>
</reference>
<gene>
    <name evidence="5" type="ORF">Poly59_51180</name>
</gene>
<evidence type="ECO:0000256" key="3">
    <source>
        <dbReference type="PROSITE-ProRule" id="PRU00339"/>
    </source>
</evidence>
<dbReference type="GO" id="GO:0000030">
    <property type="term" value="F:mannosyltransferase activity"/>
    <property type="evidence" value="ECO:0007669"/>
    <property type="project" value="TreeGrafter"/>
</dbReference>
<accession>A0A5C6EH01</accession>
<keyword evidence="4" id="KW-0472">Membrane</keyword>
<organism evidence="5 6">
    <name type="scientific">Rubripirellula reticaptiva</name>
    <dbReference type="NCBI Taxonomy" id="2528013"/>
    <lineage>
        <taxon>Bacteria</taxon>
        <taxon>Pseudomonadati</taxon>
        <taxon>Planctomycetota</taxon>
        <taxon>Planctomycetia</taxon>
        <taxon>Pirellulales</taxon>
        <taxon>Pirellulaceae</taxon>
        <taxon>Rubripirellula</taxon>
    </lineage>
</organism>
<dbReference type="AlphaFoldDB" id="A0A5C6EH01"/>
<sequence length="422" mass="46581">MSDRYQRAQMLAGTGRMDLAERDLRQMLAEEPRDAHAHALLALVILPDSARFDEATEEAKMSVGIEPDSPFTHYALSQCYLNRGRYAEAETAILESLRLEPYDADFYTVLARCRLSTQQYQAALDAAEQGLSVDPEHIDCANLRAITLERLGRGDEAISAARTNLARDPDNSLSHAALGWTLVNNGKHQEAQVAFREALRLDPTDEMSRQGLMTAMNNRSFVFRMIHKFYVGMSRLNSKAAFGMIFGAWLLMQILGSLAGRIPALGPLIFPILVCYVLFVVLTWIANPLFNTVLRFHPFGQHLLSRTERWASNLIAPCLLLAMFGLFVGWRTDGLVLGIFTGGYWVGAAVIVAAAFAMPTPQRRMLVGGAGILVACVPIYGVVRSVLDVSYDPFFGSFQAFGYSLLGIQIGSQLIAAQPVQK</sequence>
<feature type="transmembrane region" description="Helical" evidence="4">
    <location>
        <begin position="310"/>
        <end position="330"/>
    </location>
</feature>
<keyword evidence="2 3" id="KW-0802">TPR repeat</keyword>
<feature type="repeat" description="TPR" evidence="3">
    <location>
        <begin position="104"/>
        <end position="137"/>
    </location>
</feature>
<dbReference type="Pfam" id="PF13432">
    <property type="entry name" value="TPR_16"/>
    <property type="match status" value="1"/>
</dbReference>
<evidence type="ECO:0000313" key="5">
    <source>
        <dbReference type="EMBL" id="TWU48272.1"/>
    </source>
</evidence>
<dbReference type="InterPro" id="IPR052346">
    <property type="entry name" value="O-mannosyl-transferase_TMTC"/>
</dbReference>
<dbReference type="Proteomes" id="UP000317977">
    <property type="component" value="Unassembled WGS sequence"/>
</dbReference>
<dbReference type="InterPro" id="IPR013105">
    <property type="entry name" value="TPR_2"/>
</dbReference>
<dbReference type="PANTHER" id="PTHR44227:SF3">
    <property type="entry name" value="PROTEIN O-MANNOSYL-TRANSFERASE TMTC4"/>
    <property type="match status" value="1"/>
</dbReference>
<feature type="transmembrane region" description="Helical" evidence="4">
    <location>
        <begin position="240"/>
        <end position="262"/>
    </location>
</feature>